<dbReference type="AlphaFoldDB" id="A0A1I4QUD1"/>
<protein>
    <submittedName>
        <fullName evidence="2">Phasin protein</fullName>
    </submittedName>
</protein>
<keyword evidence="3" id="KW-1185">Reference proteome</keyword>
<dbReference type="Pfam" id="PF09361">
    <property type="entry name" value="Phasin_2"/>
    <property type="match status" value="1"/>
</dbReference>
<evidence type="ECO:0000313" key="2">
    <source>
        <dbReference type="EMBL" id="SFM43313.1"/>
    </source>
</evidence>
<dbReference type="InterPro" id="IPR018968">
    <property type="entry name" value="Phasin"/>
</dbReference>
<reference evidence="2 3" key="1">
    <citation type="submission" date="2016-10" db="EMBL/GenBank/DDBJ databases">
        <authorList>
            <person name="de Groot N.N."/>
        </authorList>
    </citation>
    <scope>NUCLEOTIDE SEQUENCE [LARGE SCALE GENOMIC DNA]</scope>
    <source>
        <strain evidence="2 3">DSM 4180</strain>
    </source>
</reference>
<dbReference type="OrthoDB" id="5795306at2"/>
<evidence type="ECO:0000259" key="1">
    <source>
        <dbReference type="Pfam" id="PF09361"/>
    </source>
</evidence>
<gene>
    <name evidence="2" type="ORF">SAMN05421721_105139</name>
</gene>
<dbReference type="RefSeq" id="WP_090484375.1">
    <property type="nucleotide sequence ID" value="NZ_FOUO01000005.1"/>
</dbReference>
<sequence length="123" mass="13999">MNELFEPVHKANQSLFETLRRMGDINQKAMDRFMTQQMDLTTSMVDVSMKQLELMTKAKGYQELMSGQADLARDYGQKLLSSYKGSQDIFNELRGSMTQLMDDSVKTAEETVRQATQTSKKAA</sequence>
<accession>A0A1I4QUD1</accession>
<dbReference type="Proteomes" id="UP000199556">
    <property type="component" value="Unassembled WGS sequence"/>
</dbReference>
<evidence type="ECO:0000313" key="3">
    <source>
        <dbReference type="Proteomes" id="UP000199556"/>
    </source>
</evidence>
<feature type="domain" description="Phasin" evidence="1">
    <location>
        <begin position="9"/>
        <end position="103"/>
    </location>
</feature>
<dbReference type="EMBL" id="FOUO01000005">
    <property type="protein sequence ID" value="SFM43313.1"/>
    <property type="molecule type" value="Genomic_DNA"/>
</dbReference>
<organism evidence="2 3">
    <name type="scientific">Ectothiorhodospira mobilis</name>
    <dbReference type="NCBI Taxonomy" id="195064"/>
    <lineage>
        <taxon>Bacteria</taxon>
        <taxon>Pseudomonadati</taxon>
        <taxon>Pseudomonadota</taxon>
        <taxon>Gammaproteobacteria</taxon>
        <taxon>Chromatiales</taxon>
        <taxon>Ectothiorhodospiraceae</taxon>
        <taxon>Ectothiorhodospira</taxon>
    </lineage>
</organism>
<dbReference type="STRING" id="195064.SAMN05421721_105139"/>
<proteinExistence type="predicted"/>
<name>A0A1I4QUD1_ECTMO</name>